<name>A0ABD6ADX1_9EURY</name>
<dbReference type="Gene3D" id="3.40.50.300">
    <property type="entry name" value="P-loop containing nucleotide triphosphate hydrolases"/>
    <property type="match status" value="1"/>
</dbReference>
<evidence type="ECO:0000313" key="2">
    <source>
        <dbReference type="EMBL" id="MFC7318417.1"/>
    </source>
</evidence>
<dbReference type="EMBL" id="JBHTBF010000003">
    <property type="protein sequence ID" value="MFC7318417.1"/>
    <property type="molecule type" value="Genomic_DNA"/>
</dbReference>
<dbReference type="AlphaFoldDB" id="A0ABD6ADX1"/>
<keyword evidence="3" id="KW-1185">Reference proteome</keyword>
<sequence>MLTYTTYSEAGGVGKTTVSANCAVAHARAGHDVLVIDMDPQDGSLSYLLDVDDERATGGADNLVRHMIGRPQGPFEDLVRETEHGVDVIPSHNMLERLTELLMKTADLEEDTNPDPGYAYPMHEQLFRVIREADVPSRYDVLVVDPPATAGPHLYNALFATRNLVIPLELSGKGEQSVAGLQDLVDGLEAELGINIGVLAAVPNGVKGTSDQETYLTDLRELGFDVPVVIRDRTSLMEGCWRQQCSAFTYVEEHRRRKRDYELETLSQFETLAEHLAAQVGLESPETARAEVDA</sequence>
<dbReference type="RefSeq" id="WP_276305792.1">
    <property type="nucleotide sequence ID" value="NZ_CP119993.1"/>
</dbReference>
<accession>A0ABD6ADX1</accession>
<dbReference type="SUPFAM" id="SSF52540">
    <property type="entry name" value="P-loop containing nucleoside triphosphate hydrolases"/>
    <property type="match status" value="1"/>
</dbReference>
<evidence type="ECO:0000259" key="1">
    <source>
        <dbReference type="Pfam" id="PF13614"/>
    </source>
</evidence>
<dbReference type="InterPro" id="IPR027417">
    <property type="entry name" value="P-loop_NTPase"/>
</dbReference>
<organism evidence="2 3">
    <name type="scientific">Halomarina halobia</name>
    <dbReference type="NCBI Taxonomy" id="3033386"/>
    <lineage>
        <taxon>Archaea</taxon>
        <taxon>Methanobacteriati</taxon>
        <taxon>Methanobacteriota</taxon>
        <taxon>Stenosarchaea group</taxon>
        <taxon>Halobacteria</taxon>
        <taxon>Halobacteriales</taxon>
        <taxon>Natronomonadaceae</taxon>
        <taxon>Halomarina</taxon>
    </lineage>
</organism>
<dbReference type="GeneID" id="79317403"/>
<dbReference type="PANTHER" id="PTHR13696:SF99">
    <property type="entry name" value="COBYRINIC ACID AC-DIAMIDE SYNTHASE"/>
    <property type="match status" value="1"/>
</dbReference>
<comment type="caution">
    <text evidence="2">The sequence shown here is derived from an EMBL/GenBank/DDBJ whole genome shotgun (WGS) entry which is preliminary data.</text>
</comment>
<dbReference type="InterPro" id="IPR025669">
    <property type="entry name" value="AAA_dom"/>
</dbReference>
<dbReference type="CDD" id="cd02042">
    <property type="entry name" value="ParAB_family"/>
    <property type="match status" value="1"/>
</dbReference>
<dbReference type="Pfam" id="PF13614">
    <property type="entry name" value="AAA_31"/>
    <property type="match status" value="1"/>
</dbReference>
<reference evidence="2 3" key="1">
    <citation type="journal article" date="2019" name="Int. J. Syst. Evol. Microbiol.">
        <title>The Global Catalogue of Microorganisms (GCM) 10K type strain sequencing project: providing services to taxonomists for standard genome sequencing and annotation.</title>
        <authorList>
            <consortium name="The Broad Institute Genomics Platform"/>
            <consortium name="The Broad Institute Genome Sequencing Center for Infectious Disease"/>
            <person name="Wu L."/>
            <person name="Ma J."/>
        </authorList>
    </citation>
    <scope>NUCLEOTIDE SEQUENCE [LARGE SCALE GENOMIC DNA]</scope>
    <source>
        <strain evidence="2 3">PSR21</strain>
    </source>
</reference>
<gene>
    <name evidence="2" type="ORF">ACFQPE_16685</name>
</gene>
<dbReference type="InterPro" id="IPR050678">
    <property type="entry name" value="DNA_Partitioning_ATPase"/>
</dbReference>
<dbReference type="Proteomes" id="UP001596547">
    <property type="component" value="Unassembled WGS sequence"/>
</dbReference>
<proteinExistence type="predicted"/>
<evidence type="ECO:0000313" key="3">
    <source>
        <dbReference type="Proteomes" id="UP001596547"/>
    </source>
</evidence>
<feature type="domain" description="AAA" evidence="1">
    <location>
        <begin position="8"/>
        <end position="186"/>
    </location>
</feature>
<protein>
    <submittedName>
        <fullName evidence="2">ParA family protein</fullName>
    </submittedName>
</protein>
<dbReference type="PANTHER" id="PTHR13696">
    <property type="entry name" value="P-LOOP CONTAINING NUCLEOSIDE TRIPHOSPHATE HYDROLASE"/>
    <property type="match status" value="1"/>
</dbReference>